<dbReference type="Proteomes" id="UP000805193">
    <property type="component" value="Unassembled WGS sequence"/>
</dbReference>
<evidence type="ECO:0000313" key="1">
    <source>
        <dbReference type="EMBL" id="KAG0443306.1"/>
    </source>
</evidence>
<comment type="caution">
    <text evidence="1">The sequence shown here is derived from an EMBL/GenBank/DDBJ whole genome shotgun (WGS) entry which is preliminary data.</text>
</comment>
<sequence>MPRKAGTVMILSTLSTTSLEDVRKAAPHAVLWYQLYILPDRELSRRLVKRAERAGYSAVVLTVDSPTLGRKFSDVREHFRVPSHLEWANFNAKEQASMTLCGSDLHVFGKSLLDPSLTWTDVQWLKNITQLPVILKGILTGKSFFSIEILPKIMRAVDGHIDVYLDGGVRQGTDVVKALALGAKMVFVGRPALWGLAYKGQQGVEEMLQIFRDEIDRAMALMEIAPAGPAGRV</sequence>
<accession>A0AC60QY00</accession>
<dbReference type="EMBL" id="JABSTQ010003598">
    <property type="protein sequence ID" value="KAG0443306.1"/>
    <property type="molecule type" value="Genomic_DNA"/>
</dbReference>
<organism evidence="1 2">
    <name type="scientific">Ixodes persulcatus</name>
    <name type="common">Taiga tick</name>
    <dbReference type="NCBI Taxonomy" id="34615"/>
    <lineage>
        <taxon>Eukaryota</taxon>
        <taxon>Metazoa</taxon>
        <taxon>Ecdysozoa</taxon>
        <taxon>Arthropoda</taxon>
        <taxon>Chelicerata</taxon>
        <taxon>Arachnida</taxon>
        <taxon>Acari</taxon>
        <taxon>Parasitiformes</taxon>
        <taxon>Ixodida</taxon>
        <taxon>Ixodoidea</taxon>
        <taxon>Ixodidae</taxon>
        <taxon>Ixodinae</taxon>
        <taxon>Ixodes</taxon>
    </lineage>
</organism>
<keyword evidence="2" id="KW-1185">Reference proteome</keyword>
<reference evidence="1 2" key="1">
    <citation type="journal article" date="2020" name="Cell">
        <title>Large-Scale Comparative Analyses of Tick Genomes Elucidate Their Genetic Diversity and Vector Capacities.</title>
        <authorList>
            <consortium name="Tick Genome and Microbiome Consortium (TIGMIC)"/>
            <person name="Jia N."/>
            <person name="Wang J."/>
            <person name="Shi W."/>
            <person name="Du L."/>
            <person name="Sun Y."/>
            <person name="Zhan W."/>
            <person name="Jiang J.F."/>
            <person name="Wang Q."/>
            <person name="Zhang B."/>
            <person name="Ji P."/>
            <person name="Bell-Sakyi L."/>
            <person name="Cui X.M."/>
            <person name="Yuan T.T."/>
            <person name="Jiang B.G."/>
            <person name="Yang W.F."/>
            <person name="Lam T.T."/>
            <person name="Chang Q.C."/>
            <person name="Ding S.J."/>
            <person name="Wang X.J."/>
            <person name="Zhu J.G."/>
            <person name="Ruan X.D."/>
            <person name="Zhao L."/>
            <person name="Wei J.T."/>
            <person name="Ye R.Z."/>
            <person name="Que T.C."/>
            <person name="Du C.H."/>
            <person name="Zhou Y.H."/>
            <person name="Cheng J.X."/>
            <person name="Dai P.F."/>
            <person name="Guo W.B."/>
            <person name="Han X.H."/>
            <person name="Huang E.J."/>
            <person name="Li L.F."/>
            <person name="Wei W."/>
            <person name="Gao Y.C."/>
            <person name="Liu J.Z."/>
            <person name="Shao H.Z."/>
            <person name="Wang X."/>
            <person name="Wang C.C."/>
            <person name="Yang T.C."/>
            <person name="Huo Q.B."/>
            <person name="Li W."/>
            <person name="Chen H.Y."/>
            <person name="Chen S.E."/>
            <person name="Zhou L.G."/>
            <person name="Ni X.B."/>
            <person name="Tian J.H."/>
            <person name="Sheng Y."/>
            <person name="Liu T."/>
            <person name="Pan Y.S."/>
            <person name="Xia L.Y."/>
            <person name="Li J."/>
            <person name="Zhao F."/>
            <person name="Cao W.C."/>
        </authorList>
    </citation>
    <scope>NUCLEOTIDE SEQUENCE [LARGE SCALE GENOMIC DNA]</scope>
    <source>
        <strain evidence="1">Iper-2018</strain>
    </source>
</reference>
<protein>
    <submittedName>
        <fullName evidence="1">Uncharacterized protein</fullName>
    </submittedName>
</protein>
<evidence type="ECO:0000313" key="2">
    <source>
        <dbReference type="Proteomes" id="UP000805193"/>
    </source>
</evidence>
<name>A0AC60QY00_IXOPE</name>
<proteinExistence type="predicted"/>
<gene>
    <name evidence="1" type="ORF">HPB47_015063</name>
</gene>